<dbReference type="Proteomes" id="UP000078148">
    <property type="component" value="Plasmid unnamed1"/>
</dbReference>
<keyword evidence="2" id="KW-1185">Reference proteome</keyword>
<dbReference type="RefSeq" id="WP_087071370.1">
    <property type="nucleotide sequence ID" value="NZ_CP021170.1"/>
</dbReference>
<dbReference type="EMBL" id="CP021170">
    <property type="protein sequence ID" value="ARR10657.1"/>
    <property type="molecule type" value="Genomic_DNA"/>
</dbReference>
<accession>A0A1X9T3X0</accession>
<reference evidence="1 2" key="1">
    <citation type="journal article" date="2016" name="Int. J. Syst. Evol. Microbiol.">
        <title>Paenibacillus damxungensis sp. nov., isolated from raw yak (Bos grunniens) milk.</title>
        <authorList>
            <person name="Wu Z."/>
            <person name="Gao C."/>
            <person name="Han J."/>
            <person name="Liu Z."/>
        </authorList>
    </citation>
    <scope>NUCLEOTIDE SEQUENCE [LARGE SCALE GENOMIC DNA]</scope>
    <source>
        <strain evidence="1 2">BD3526</strain>
        <plasmid evidence="1 2">unnamed1</plasmid>
    </source>
</reference>
<sequence>MKPFQYTIRADNRGTGQLPAHWFCYPDEASSTSAWLQLIQQSGIWYPHSFQLQLYEGDRLLNTAQCGYIDLFLHRERMGLSFTPQAAGTELSLYVVHADLQGEYYRFVSLDRPPLSILACHEVDQVRIRLEADGWHFAPGSAEVHPIESLLIEAKHTVRIIEW</sequence>
<gene>
    <name evidence="1" type="ORF">AR543_p0049</name>
</gene>
<geneLocation type="plasmid" evidence="1 2">
    <name>unnamed1</name>
</geneLocation>
<organism evidence="1 2">
    <name type="scientific">Paenibacillus bovis</name>
    <dbReference type="NCBI Taxonomy" id="1616788"/>
    <lineage>
        <taxon>Bacteria</taxon>
        <taxon>Bacillati</taxon>
        <taxon>Bacillota</taxon>
        <taxon>Bacilli</taxon>
        <taxon>Bacillales</taxon>
        <taxon>Paenibacillaceae</taxon>
        <taxon>Paenibacillus</taxon>
    </lineage>
</organism>
<evidence type="ECO:0000313" key="2">
    <source>
        <dbReference type="Proteomes" id="UP000078148"/>
    </source>
</evidence>
<dbReference type="AlphaFoldDB" id="A0A1X9T3X0"/>
<protein>
    <submittedName>
        <fullName evidence="1">Uncharacterized protein</fullName>
    </submittedName>
</protein>
<proteinExistence type="predicted"/>
<name>A0A1X9T3X0_9BACL</name>
<evidence type="ECO:0000313" key="1">
    <source>
        <dbReference type="EMBL" id="ARR10657.1"/>
    </source>
</evidence>
<keyword evidence="1" id="KW-0614">Plasmid</keyword>
<dbReference type="KEGG" id="pbv:AR543_p0049"/>